<keyword evidence="1" id="KW-0812">Transmembrane</keyword>
<keyword evidence="3" id="KW-1185">Reference proteome</keyword>
<evidence type="ECO:0000313" key="3">
    <source>
        <dbReference type="Proteomes" id="UP001299068"/>
    </source>
</evidence>
<comment type="caution">
    <text evidence="2">The sequence shown here is derived from an EMBL/GenBank/DDBJ whole genome shotgun (WGS) entry which is preliminary data.</text>
</comment>
<feature type="transmembrane region" description="Helical" evidence="1">
    <location>
        <begin position="12"/>
        <end position="28"/>
    </location>
</feature>
<dbReference type="RefSeq" id="WP_221859653.1">
    <property type="nucleotide sequence ID" value="NZ_JAIKTU010000003.1"/>
</dbReference>
<protein>
    <submittedName>
        <fullName evidence="2">Uncharacterized protein</fullName>
    </submittedName>
</protein>
<accession>A0ABS7KVH5</accession>
<dbReference type="EMBL" id="JAIKTU010000003">
    <property type="protein sequence ID" value="MBY0754813.1"/>
    <property type="molecule type" value="Genomic_DNA"/>
</dbReference>
<gene>
    <name evidence="2" type="ORF">K5V21_05005</name>
</gene>
<name>A0ABS7KVH5_CLOSR</name>
<keyword evidence="1" id="KW-1133">Transmembrane helix</keyword>
<proteinExistence type="predicted"/>
<organism evidence="2 3">
    <name type="scientific">Clostridium sardiniense</name>
    <name type="common">Clostridium absonum</name>
    <dbReference type="NCBI Taxonomy" id="29369"/>
    <lineage>
        <taxon>Bacteria</taxon>
        <taxon>Bacillati</taxon>
        <taxon>Bacillota</taxon>
        <taxon>Clostridia</taxon>
        <taxon>Eubacteriales</taxon>
        <taxon>Clostridiaceae</taxon>
        <taxon>Clostridium</taxon>
    </lineage>
</organism>
<feature type="transmembrane region" description="Helical" evidence="1">
    <location>
        <begin position="48"/>
        <end position="69"/>
    </location>
</feature>
<reference evidence="2 3" key="1">
    <citation type="journal article" date="2021" name="Cell Host Microbe">
        <title>in vivo commensal control of Clostridioides difficile virulence.</title>
        <authorList>
            <person name="Girinathan B.P."/>
            <person name="Dibenedetto N."/>
            <person name="Worley J.N."/>
            <person name="Peltier J."/>
            <person name="Arrieta-Ortiz M.L."/>
            <person name="Rupa Christinal Immanuel S."/>
            <person name="Lavin R."/>
            <person name="Delaney M.L."/>
            <person name="Cummins C."/>
            <person name="Hoffmann M."/>
            <person name="Luo Y."/>
            <person name="Gonzalez-Escalona N."/>
            <person name="Allard M."/>
            <person name="Onderdonk A.B."/>
            <person name="Gerber G.K."/>
            <person name="Sonenshein A.L."/>
            <person name="Baliga N."/>
            <person name="Dupuy B."/>
            <person name="Bry L."/>
        </authorList>
    </citation>
    <scope>NUCLEOTIDE SEQUENCE [LARGE SCALE GENOMIC DNA]</scope>
    <source>
        <strain evidence="2 3">DSM 599</strain>
    </source>
</reference>
<sequence length="180" mass="20931">MMHREIVARKKAHVIALVLFVITFMLYAQEGLKFIDFHSNKTLTICKIALAVLTILIIIREFISCTVSYKYALIANKLIVNKIFSKEEKNLASIKISDIVYIGKKNGQPKEYDAKSIGNYTCDKLKIDQYCCVYKLKENYYKFYFQPSDCFIRRVERHIKSTKNNDTKNITNMNTTDSQA</sequence>
<keyword evidence="1" id="KW-0472">Membrane</keyword>
<evidence type="ECO:0000313" key="2">
    <source>
        <dbReference type="EMBL" id="MBY0754813.1"/>
    </source>
</evidence>
<dbReference type="Proteomes" id="UP001299068">
    <property type="component" value="Unassembled WGS sequence"/>
</dbReference>
<evidence type="ECO:0000256" key="1">
    <source>
        <dbReference type="SAM" id="Phobius"/>
    </source>
</evidence>